<organism evidence="3 4">
    <name type="scientific">Acrodontium crateriforme</name>
    <dbReference type="NCBI Taxonomy" id="150365"/>
    <lineage>
        <taxon>Eukaryota</taxon>
        <taxon>Fungi</taxon>
        <taxon>Dikarya</taxon>
        <taxon>Ascomycota</taxon>
        <taxon>Pezizomycotina</taxon>
        <taxon>Dothideomycetes</taxon>
        <taxon>Dothideomycetidae</taxon>
        <taxon>Mycosphaerellales</taxon>
        <taxon>Teratosphaeriaceae</taxon>
        <taxon>Acrodontium</taxon>
    </lineage>
</organism>
<dbReference type="GO" id="GO:0016747">
    <property type="term" value="F:acyltransferase activity, transferring groups other than amino-acyl groups"/>
    <property type="evidence" value="ECO:0007669"/>
    <property type="project" value="TreeGrafter"/>
</dbReference>
<dbReference type="Gene3D" id="3.30.559.10">
    <property type="entry name" value="Chloramphenicol acetyltransferase-like domain"/>
    <property type="match status" value="2"/>
</dbReference>
<dbReference type="AlphaFoldDB" id="A0AAQ3M1K1"/>
<feature type="compositionally biased region" description="Polar residues" evidence="2">
    <location>
        <begin position="212"/>
        <end position="222"/>
    </location>
</feature>
<dbReference type="EMBL" id="CP138580">
    <property type="protein sequence ID" value="WPG98195.1"/>
    <property type="molecule type" value="Genomic_DNA"/>
</dbReference>
<sequence>MESSTSHNINFIMNSSGSTFVEPAEPLNSRTVACSAIENICAQVHHTLALFFSIDEDSDALIHFEYFRQGLSRALCHSDLWAGTLQKDARGAFSIHVPKAPNAGVRFHYRDVSRDHTFPSFADFKKAGFPYADGNLDGLSQLRPEDFPVSESDNPTFVTQLTHIKGGLVLSSSFSHLVSDVIRARDFLVEWANQTKLASEGVMSLPAPFPSSISDTSRLSPTPTGPSDFESLQEKAKDLPNFKVMDINDPVGTVSELQSFQPKAHIGPCSEQQEDFLREPISGAWRVLRSDAEAIADFARKSGGRLTYMNVLISFLWSRLFVAKYPNAETQPNETTILNAINIRNRLSPPLPHNYQGAAVDLLRATVPSKFMGAIVSASGDESNKLAEVAIALREANGEWSEKQFMTLLEVIQQTPISPGVIPRGPIDFLVTDHRGFQPLVEASWGPSLGQCEAFREPYIGRAIPTGEIELMPGPKGEIHVLISAERVVLERLSSDTEMRRFSRRLFLAHDFVKSTQKAGRMSARL</sequence>
<dbReference type="Proteomes" id="UP001303373">
    <property type="component" value="Chromosome 1"/>
</dbReference>
<protein>
    <recommendedName>
        <fullName evidence="5">Trichothecene 3-O-acetyltransferase</fullName>
    </recommendedName>
</protein>
<proteinExistence type="predicted"/>
<evidence type="ECO:0000256" key="2">
    <source>
        <dbReference type="SAM" id="MobiDB-lite"/>
    </source>
</evidence>
<reference evidence="3 4" key="1">
    <citation type="submission" date="2023-11" db="EMBL/GenBank/DDBJ databases">
        <title>An acidophilic fungus is an integral part of prey digestion in a carnivorous sundew plant.</title>
        <authorList>
            <person name="Tsai I.J."/>
        </authorList>
    </citation>
    <scope>NUCLEOTIDE SEQUENCE [LARGE SCALE GENOMIC DNA]</scope>
    <source>
        <strain evidence="3">169a</strain>
    </source>
</reference>
<accession>A0AAQ3M1K1</accession>
<dbReference type="InterPro" id="IPR023213">
    <property type="entry name" value="CAT-like_dom_sf"/>
</dbReference>
<gene>
    <name evidence="3" type="ORF">R9X50_00098200</name>
</gene>
<evidence type="ECO:0000313" key="3">
    <source>
        <dbReference type="EMBL" id="WPG98195.1"/>
    </source>
</evidence>
<dbReference type="PANTHER" id="PTHR31642:SF310">
    <property type="entry name" value="FATTY ALCOHOL:CAFFEOYL-COA ACYLTRANSFERASE"/>
    <property type="match status" value="1"/>
</dbReference>
<feature type="region of interest" description="Disordered" evidence="2">
    <location>
        <begin position="212"/>
        <end position="231"/>
    </location>
</feature>
<dbReference type="InterPro" id="IPR050317">
    <property type="entry name" value="Plant_Fungal_Acyltransferase"/>
</dbReference>
<dbReference type="PANTHER" id="PTHR31642">
    <property type="entry name" value="TRICHOTHECENE 3-O-ACETYLTRANSFERASE"/>
    <property type="match status" value="1"/>
</dbReference>
<keyword evidence="1" id="KW-0808">Transferase</keyword>
<evidence type="ECO:0008006" key="5">
    <source>
        <dbReference type="Google" id="ProtNLM"/>
    </source>
</evidence>
<keyword evidence="4" id="KW-1185">Reference proteome</keyword>
<evidence type="ECO:0000256" key="1">
    <source>
        <dbReference type="ARBA" id="ARBA00022679"/>
    </source>
</evidence>
<name>A0AAQ3M1K1_9PEZI</name>
<dbReference type="Pfam" id="PF02458">
    <property type="entry name" value="Transferase"/>
    <property type="match status" value="1"/>
</dbReference>
<evidence type="ECO:0000313" key="4">
    <source>
        <dbReference type="Proteomes" id="UP001303373"/>
    </source>
</evidence>